<keyword evidence="1" id="KW-0472">Membrane</keyword>
<sequence>MKTKPDKQLVQYCEALMVLSVFSATCFGVSNIFPICYELGKDASETFIWFALVQGIKAYAMFFIAVLTYFLARNVRNGLVFTSANQRILLAIGGSTVISGALINAIINCSPLEMPTDTSLLLIIIGLFIVLVSLMFKIGIRMQEEQDLTV</sequence>
<keyword evidence="1" id="KW-0812">Transmembrane</keyword>
<proteinExistence type="predicted"/>
<feature type="transmembrane region" description="Helical" evidence="1">
    <location>
        <begin position="12"/>
        <end position="35"/>
    </location>
</feature>
<feature type="transmembrane region" description="Helical" evidence="1">
    <location>
        <begin position="88"/>
        <end position="107"/>
    </location>
</feature>
<gene>
    <name evidence="2" type="ORF">H9625_03335</name>
</gene>
<comment type="caution">
    <text evidence="2">The sequence shown here is derived from an EMBL/GenBank/DDBJ whole genome shotgun (WGS) entry which is preliminary data.</text>
</comment>
<evidence type="ECO:0000256" key="1">
    <source>
        <dbReference type="SAM" id="Phobius"/>
    </source>
</evidence>
<accession>A0ABR8Y5T2</accession>
<keyword evidence="3" id="KW-1185">Reference proteome</keyword>
<evidence type="ECO:0000313" key="2">
    <source>
        <dbReference type="EMBL" id="MBD8039491.1"/>
    </source>
</evidence>
<keyword evidence="1" id="KW-1133">Transmembrane helix</keyword>
<dbReference type="Proteomes" id="UP000620874">
    <property type="component" value="Unassembled WGS sequence"/>
</dbReference>
<evidence type="ECO:0000313" key="3">
    <source>
        <dbReference type="Proteomes" id="UP000620874"/>
    </source>
</evidence>
<dbReference type="InterPro" id="IPR021354">
    <property type="entry name" value="DUF2975"/>
</dbReference>
<feature type="transmembrane region" description="Helical" evidence="1">
    <location>
        <begin position="119"/>
        <end position="136"/>
    </location>
</feature>
<reference evidence="2 3" key="1">
    <citation type="submission" date="2020-08" db="EMBL/GenBank/DDBJ databases">
        <title>A Genomic Blueprint of the Chicken Gut Microbiome.</title>
        <authorList>
            <person name="Gilroy R."/>
            <person name="Ravi A."/>
            <person name="Getino M."/>
            <person name="Pursley I."/>
            <person name="Horton D.L."/>
            <person name="Alikhan N.-F."/>
            <person name="Baker D."/>
            <person name="Gharbi K."/>
            <person name="Hall N."/>
            <person name="Watson M."/>
            <person name="Adriaenssens E.M."/>
            <person name="Foster-Nyarko E."/>
            <person name="Jarju S."/>
            <person name="Secka A."/>
            <person name="Antonio M."/>
            <person name="Oren A."/>
            <person name="Chaudhuri R."/>
            <person name="La Ragione R.M."/>
            <person name="Hildebrand F."/>
            <person name="Pallen M.J."/>
        </authorList>
    </citation>
    <scope>NUCLEOTIDE SEQUENCE [LARGE SCALE GENOMIC DNA]</scope>
    <source>
        <strain evidence="2 3">Sa1CVN1</strain>
    </source>
</reference>
<dbReference type="EMBL" id="JACSPP010000006">
    <property type="protein sequence ID" value="MBD8039491.1"/>
    <property type="molecule type" value="Genomic_DNA"/>
</dbReference>
<protein>
    <submittedName>
        <fullName evidence="2">DUF2975 domain-containing protein</fullName>
    </submittedName>
</protein>
<dbReference type="Pfam" id="PF11188">
    <property type="entry name" value="DUF2975"/>
    <property type="match status" value="1"/>
</dbReference>
<organism evidence="2 3">
    <name type="scientific">Phocaeicola intestinalis</name>
    <dbReference type="NCBI Taxonomy" id="2762212"/>
    <lineage>
        <taxon>Bacteria</taxon>
        <taxon>Pseudomonadati</taxon>
        <taxon>Bacteroidota</taxon>
        <taxon>Bacteroidia</taxon>
        <taxon>Bacteroidales</taxon>
        <taxon>Bacteroidaceae</taxon>
        <taxon>Phocaeicola</taxon>
    </lineage>
</organism>
<dbReference type="RefSeq" id="WP_191763002.1">
    <property type="nucleotide sequence ID" value="NZ_JACSPP010000006.1"/>
</dbReference>
<feature type="transmembrane region" description="Helical" evidence="1">
    <location>
        <begin position="47"/>
        <end position="72"/>
    </location>
</feature>
<name>A0ABR8Y5T2_9BACT</name>